<accession>A0A822Z5F7</accession>
<feature type="compositionally biased region" description="Basic residues" evidence="1">
    <location>
        <begin position="1"/>
        <end position="12"/>
    </location>
</feature>
<organism evidence="2 3">
    <name type="scientific">Nelumbo nucifera</name>
    <name type="common">Sacred lotus</name>
    <dbReference type="NCBI Taxonomy" id="4432"/>
    <lineage>
        <taxon>Eukaryota</taxon>
        <taxon>Viridiplantae</taxon>
        <taxon>Streptophyta</taxon>
        <taxon>Embryophyta</taxon>
        <taxon>Tracheophyta</taxon>
        <taxon>Spermatophyta</taxon>
        <taxon>Magnoliopsida</taxon>
        <taxon>Proteales</taxon>
        <taxon>Nelumbonaceae</taxon>
        <taxon>Nelumbo</taxon>
    </lineage>
</organism>
<sequence>MAEEKHHHHLFHNHKDERPESEVVYSETTYAADGTGNYSQTTNFAASSAVDYEKEEKQHKHLEHFAREA</sequence>
<protein>
    <submittedName>
        <fullName evidence="2">Uncharacterized protein</fullName>
    </submittedName>
</protein>
<feature type="region of interest" description="Disordered" evidence="1">
    <location>
        <begin position="1"/>
        <end position="22"/>
    </location>
</feature>
<dbReference type="Proteomes" id="UP000607653">
    <property type="component" value="Unassembled WGS sequence"/>
</dbReference>
<dbReference type="AlphaFoldDB" id="A0A822Z5F7"/>
<evidence type="ECO:0000313" key="3">
    <source>
        <dbReference type="Proteomes" id="UP000607653"/>
    </source>
</evidence>
<gene>
    <name evidence="2" type="ORF">HUJ06_014400</name>
</gene>
<keyword evidence="3" id="KW-1185">Reference proteome</keyword>
<comment type="caution">
    <text evidence="2">The sequence shown here is derived from an EMBL/GenBank/DDBJ whole genome shotgun (WGS) entry which is preliminary data.</text>
</comment>
<reference evidence="2 3" key="1">
    <citation type="journal article" date="2020" name="Mol. Biol. Evol.">
        <title>Distinct Expression and Methylation Patterns for Genes with Different Fates following a Single Whole-Genome Duplication in Flowering Plants.</title>
        <authorList>
            <person name="Shi T."/>
            <person name="Rahmani R.S."/>
            <person name="Gugger P.F."/>
            <person name="Wang M."/>
            <person name="Li H."/>
            <person name="Zhang Y."/>
            <person name="Li Z."/>
            <person name="Wang Q."/>
            <person name="Van de Peer Y."/>
            <person name="Marchal K."/>
            <person name="Chen J."/>
        </authorList>
    </citation>
    <scope>NUCLEOTIDE SEQUENCE [LARGE SCALE GENOMIC DNA]</scope>
    <source>
        <tissue evidence="2">Leaf</tissue>
    </source>
</reference>
<evidence type="ECO:0000313" key="2">
    <source>
        <dbReference type="EMBL" id="DAD40077.1"/>
    </source>
</evidence>
<dbReference type="EMBL" id="DUZY01000005">
    <property type="protein sequence ID" value="DAD40077.1"/>
    <property type="molecule type" value="Genomic_DNA"/>
</dbReference>
<name>A0A822Z5F7_NELNU</name>
<proteinExistence type="predicted"/>
<evidence type="ECO:0000256" key="1">
    <source>
        <dbReference type="SAM" id="MobiDB-lite"/>
    </source>
</evidence>